<comment type="caution">
    <text evidence="2">The sequence shown here is derived from an EMBL/GenBank/DDBJ whole genome shotgun (WGS) entry which is preliminary data.</text>
</comment>
<dbReference type="Pfam" id="PF13701">
    <property type="entry name" value="DDE_Tnp_1_4"/>
    <property type="match status" value="1"/>
</dbReference>
<feature type="domain" description="Transposase DDE" evidence="1">
    <location>
        <begin position="3"/>
        <end position="173"/>
    </location>
</feature>
<feature type="non-terminal residue" evidence="2">
    <location>
        <position position="174"/>
    </location>
</feature>
<evidence type="ECO:0000313" key="2">
    <source>
        <dbReference type="EMBL" id="MFD1068305.1"/>
    </source>
</evidence>
<evidence type="ECO:0000259" key="1">
    <source>
        <dbReference type="Pfam" id="PF13701"/>
    </source>
</evidence>
<dbReference type="RefSeq" id="WP_379594671.1">
    <property type="nucleotide sequence ID" value="NZ_JBHTKK010000061.1"/>
</dbReference>
<accession>A0ABW3NMX3</accession>
<organism evidence="2 3">
    <name type="scientific">Oceanobacillus locisalsi</name>
    <dbReference type="NCBI Taxonomy" id="546107"/>
    <lineage>
        <taxon>Bacteria</taxon>
        <taxon>Bacillati</taxon>
        <taxon>Bacillota</taxon>
        <taxon>Bacilli</taxon>
        <taxon>Bacillales</taxon>
        <taxon>Bacillaceae</taxon>
        <taxon>Oceanobacillus</taxon>
    </lineage>
</organism>
<evidence type="ECO:0000313" key="3">
    <source>
        <dbReference type="Proteomes" id="UP001597041"/>
    </source>
</evidence>
<keyword evidence="3" id="KW-1185">Reference proteome</keyword>
<name>A0ABW3NMX3_9BACI</name>
<dbReference type="Proteomes" id="UP001597041">
    <property type="component" value="Unassembled WGS sequence"/>
</dbReference>
<dbReference type="InterPro" id="IPR025668">
    <property type="entry name" value="Tnp_DDE_dom"/>
</dbReference>
<dbReference type="EMBL" id="JBHTKK010000061">
    <property type="protein sequence ID" value="MFD1068305.1"/>
    <property type="molecule type" value="Genomic_DNA"/>
</dbReference>
<proteinExistence type="predicted"/>
<reference evidence="3" key="1">
    <citation type="journal article" date="2019" name="Int. J. Syst. Evol. Microbiol.">
        <title>The Global Catalogue of Microorganisms (GCM) 10K type strain sequencing project: providing services to taxonomists for standard genome sequencing and annotation.</title>
        <authorList>
            <consortium name="The Broad Institute Genomics Platform"/>
            <consortium name="The Broad Institute Genome Sequencing Center for Infectious Disease"/>
            <person name="Wu L."/>
            <person name="Ma J."/>
        </authorList>
    </citation>
    <scope>NUCLEOTIDE SEQUENCE [LARGE SCALE GENOMIC DNA]</scope>
    <source>
        <strain evidence="3">CCUG 56608</strain>
    </source>
</reference>
<protein>
    <submittedName>
        <fullName evidence="2">Transposase</fullName>
    </submittedName>
</protein>
<gene>
    <name evidence="2" type="ORF">ACFQ19_20225</name>
</gene>
<sequence length="174" mass="20310">MDATLRNGKAYTSAGMIEAGKRALEHVPSGASILARFDKGFPNEDHLHFFETYRDPDTGQPKEILYTGKLKLYKNLVKKGLEKIWCRVYEGTKIIEWTEIEHQAQTWSKPRRIVLIRMAEASDFEEPYLSEEFLWEYQALVTNMEDAGDEIWRFYNHRACMENYIKESKTGFGS</sequence>